<evidence type="ECO:0000313" key="7">
    <source>
        <dbReference type="Proteomes" id="UP000287830"/>
    </source>
</evidence>
<evidence type="ECO:0000313" key="6">
    <source>
        <dbReference type="EMBL" id="GCD33620.1"/>
    </source>
</evidence>
<dbReference type="Gene3D" id="3.40.50.300">
    <property type="entry name" value="P-loop containing nucleotide triphosphate hydrolases"/>
    <property type="match status" value="1"/>
</dbReference>
<dbReference type="OrthoDB" id="5089113at2"/>
<evidence type="ECO:0000256" key="3">
    <source>
        <dbReference type="ARBA" id="ARBA00013368"/>
    </source>
</evidence>
<sequence>MPGAYLQSVTVSGFRGIGRTARLPLTPGPGLTLVAGRNGSGKSSFAEAVEIALTGDNARWRGRSDICARAGATFTTARNRRSPWSCVSTANRSRPPCCAPGTGTTSPTPLPNSTTGHEPVPLPGLGWQEGLATYRPILSYSELGQVIGGRPSEMYDAVASILGMEQLVAANEGLRELAREYEAPAKEAKAELPALLILLDGTDDPRARAAHTALSGRRPDLARAAELAAGTGPADESLLFDLRRRSTLTGPDTEAVATAVTRLREAIASARTCGAPPPRTRCAAPNSSPVRSLTTAPTPPSTPAASRATSPSARSAWAAPEPSVRSPST</sequence>
<dbReference type="Proteomes" id="UP000287830">
    <property type="component" value="Unassembled WGS sequence"/>
</dbReference>
<gene>
    <name evidence="6" type="primary">recF_1</name>
    <name evidence="6" type="ORF">OEIGOIKO_01342</name>
</gene>
<proteinExistence type="inferred from homology"/>
<dbReference type="PANTHER" id="PTHR32114:SF2">
    <property type="entry name" value="ABC TRANSPORTER ABCH.3"/>
    <property type="match status" value="1"/>
</dbReference>
<feature type="compositionally biased region" description="Low complexity" evidence="4">
    <location>
        <begin position="97"/>
        <end position="115"/>
    </location>
</feature>
<feature type="domain" description="Rad50/SbcC-type AAA" evidence="5">
    <location>
        <begin position="8"/>
        <end position="65"/>
    </location>
</feature>
<dbReference type="Pfam" id="PF13476">
    <property type="entry name" value="AAA_23"/>
    <property type="match status" value="1"/>
</dbReference>
<evidence type="ECO:0000256" key="1">
    <source>
        <dbReference type="ARBA" id="ARBA00006930"/>
    </source>
</evidence>
<organism evidence="6 7">
    <name type="scientific">Streptomyces chrestomyceticus JCM 4735</name>
    <dbReference type="NCBI Taxonomy" id="1306181"/>
    <lineage>
        <taxon>Bacteria</taxon>
        <taxon>Bacillati</taxon>
        <taxon>Actinomycetota</taxon>
        <taxon>Actinomycetes</taxon>
        <taxon>Kitasatosporales</taxon>
        <taxon>Streptomycetaceae</taxon>
        <taxon>Streptomyces</taxon>
    </lineage>
</organism>
<feature type="region of interest" description="Disordered" evidence="4">
    <location>
        <begin position="270"/>
        <end position="329"/>
    </location>
</feature>
<protein>
    <recommendedName>
        <fullName evidence="3">Nuclease SbcCD subunit C</fullName>
    </recommendedName>
</protein>
<feature type="region of interest" description="Disordered" evidence="4">
    <location>
        <begin position="97"/>
        <end position="116"/>
    </location>
</feature>
<accession>A0A7U9PWJ1</accession>
<feature type="compositionally biased region" description="Low complexity" evidence="4">
    <location>
        <begin position="303"/>
        <end position="323"/>
    </location>
</feature>
<dbReference type="InterPro" id="IPR027417">
    <property type="entry name" value="P-loop_NTPase"/>
</dbReference>
<dbReference type="AlphaFoldDB" id="A0A7U9PWJ1"/>
<dbReference type="InterPro" id="IPR038729">
    <property type="entry name" value="Rad50/SbcC_AAA"/>
</dbReference>
<dbReference type="SUPFAM" id="SSF52540">
    <property type="entry name" value="P-loop containing nucleoside triphosphate hydrolases"/>
    <property type="match status" value="1"/>
</dbReference>
<dbReference type="GO" id="GO:0016887">
    <property type="term" value="F:ATP hydrolysis activity"/>
    <property type="evidence" value="ECO:0007669"/>
    <property type="project" value="InterPro"/>
</dbReference>
<dbReference type="EMBL" id="BHZC01000001">
    <property type="protein sequence ID" value="GCD33620.1"/>
    <property type="molecule type" value="Genomic_DNA"/>
</dbReference>
<evidence type="ECO:0000259" key="5">
    <source>
        <dbReference type="Pfam" id="PF13476"/>
    </source>
</evidence>
<comment type="similarity">
    <text evidence="1">Belongs to the SMC family. SbcC subfamily.</text>
</comment>
<reference evidence="6 7" key="1">
    <citation type="submission" date="2018-11" db="EMBL/GenBank/DDBJ databases">
        <title>Whole genome sequence of Streptomyces chrestomyceticus NBRC 13444(T).</title>
        <authorList>
            <person name="Komaki H."/>
            <person name="Tamura T."/>
        </authorList>
    </citation>
    <scope>NUCLEOTIDE SEQUENCE [LARGE SCALE GENOMIC DNA]</scope>
    <source>
        <strain evidence="6 7">NBRC 13444</strain>
    </source>
</reference>
<evidence type="ECO:0000256" key="2">
    <source>
        <dbReference type="ARBA" id="ARBA00011322"/>
    </source>
</evidence>
<evidence type="ECO:0000256" key="4">
    <source>
        <dbReference type="SAM" id="MobiDB-lite"/>
    </source>
</evidence>
<dbReference type="PANTHER" id="PTHR32114">
    <property type="entry name" value="ABC TRANSPORTER ABCH.3"/>
    <property type="match status" value="1"/>
</dbReference>
<comment type="caution">
    <text evidence="6">The sequence shown here is derived from an EMBL/GenBank/DDBJ whole genome shotgun (WGS) entry which is preliminary data.</text>
</comment>
<comment type="subunit">
    <text evidence="2">Heterodimer of SbcC and SbcD.</text>
</comment>
<name>A0A7U9PWJ1_9ACTN</name>
<dbReference type="GO" id="GO:0006302">
    <property type="term" value="P:double-strand break repair"/>
    <property type="evidence" value="ECO:0007669"/>
    <property type="project" value="InterPro"/>
</dbReference>